<dbReference type="SUPFAM" id="SSF51445">
    <property type="entry name" value="(Trans)glycosidases"/>
    <property type="match status" value="1"/>
</dbReference>
<evidence type="ECO:0000256" key="7">
    <source>
        <dbReference type="ARBA" id="ARBA00023180"/>
    </source>
</evidence>
<dbReference type="InterPro" id="IPR013780">
    <property type="entry name" value="Glyco_hydro_b"/>
</dbReference>
<evidence type="ECO:0000256" key="5">
    <source>
        <dbReference type="ARBA" id="ARBA00022729"/>
    </source>
</evidence>
<evidence type="ECO:0000256" key="6">
    <source>
        <dbReference type="ARBA" id="ARBA00022801"/>
    </source>
</evidence>
<dbReference type="EC" id="3.2.1.55" evidence="4"/>
<keyword evidence="5 8" id="KW-0732">Signal</keyword>
<dbReference type="PANTHER" id="PTHR31776:SF0">
    <property type="entry name" value="ALPHA-L-ARABINOFURANOSIDASE 1"/>
    <property type="match status" value="1"/>
</dbReference>
<evidence type="ECO:0000256" key="8">
    <source>
        <dbReference type="SAM" id="SignalP"/>
    </source>
</evidence>
<dbReference type="InterPro" id="IPR010720">
    <property type="entry name" value="Alpha-L-AF_C"/>
</dbReference>
<evidence type="ECO:0000256" key="2">
    <source>
        <dbReference type="ARBA" id="ARBA00004834"/>
    </source>
</evidence>
<proteinExistence type="inferred from homology"/>
<accession>A0A5J5EJI9</accession>
<keyword evidence="7" id="KW-0325">Glycoprotein</keyword>
<dbReference type="PANTHER" id="PTHR31776">
    <property type="entry name" value="ALPHA-L-ARABINOFURANOSIDASE 1"/>
    <property type="match status" value="1"/>
</dbReference>
<dbReference type="GO" id="GO:0031222">
    <property type="term" value="P:arabinan catabolic process"/>
    <property type="evidence" value="ECO:0007669"/>
    <property type="project" value="UniProtKB-UniPathway"/>
</dbReference>
<gene>
    <name evidence="10" type="ORF">FN846DRAFT_314437</name>
</gene>
<comment type="pathway">
    <text evidence="2">Glycan metabolism; L-arabinan degradation.</text>
</comment>
<dbReference type="Proteomes" id="UP000326924">
    <property type="component" value="Unassembled WGS sequence"/>
</dbReference>
<reference evidence="10 11" key="1">
    <citation type="submission" date="2019-09" db="EMBL/GenBank/DDBJ databases">
        <title>Draft genome of the ectomycorrhizal ascomycete Sphaerosporella brunnea.</title>
        <authorList>
            <consortium name="DOE Joint Genome Institute"/>
            <person name="Benucci G.M."/>
            <person name="Marozzi G."/>
            <person name="Antonielli L."/>
            <person name="Sanchez S."/>
            <person name="Marco P."/>
            <person name="Wang X."/>
            <person name="Falini L.B."/>
            <person name="Barry K."/>
            <person name="Haridas S."/>
            <person name="Lipzen A."/>
            <person name="Labutti K."/>
            <person name="Grigoriev I.V."/>
            <person name="Murat C."/>
            <person name="Martin F."/>
            <person name="Albertini E."/>
            <person name="Donnini D."/>
            <person name="Bonito G."/>
        </authorList>
    </citation>
    <scope>NUCLEOTIDE SEQUENCE [LARGE SCALE GENOMIC DNA]</scope>
    <source>
        <strain evidence="10 11">Sb_GMNB300</strain>
    </source>
</reference>
<feature type="signal peptide" evidence="8">
    <location>
        <begin position="1"/>
        <end position="18"/>
    </location>
</feature>
<dbReference type="OrthoDB" id="406864at2759"/>
<evidence type="ECO:0000313" key="10">
    <source>
        <dbReference type="EMBL" id="KAA8895832.1"/>
    </source>
</evidence>
<evidence type="ECO:0000256" key="4">
    <source>
        <dbReference type="ARBA" id="ARBA00012670"/>
    </source>
</evidence>
<feature type="domain" description="Alpha-L-arabinofuranosidase C-terminal" evidence="9">
    <location>
        <begin position="492"/>
        <end position="696"/>
    </location>
</feature>
<comment type="caution">
    <text evidence="10">The sequence shown here is derived from an EMBL/GenBank/DDBJ whole genome shotgun (WGS) entry which is preliminary data.</text>
</comment>
<dbReference type="Pfam" id="PF22848">
    <property type="entry name" value="ASD1_dom"/>
    <property type="match status" value="1"/>
</dbReference>
<dbReference type="SMART" id="SM00813">
    <property type="entry name" value="Alpha-L-AF_C"/>
    <property type="match status" value="1"/>
</dbReference>
<feature type="chain" id="PRO_5023924289" description="non-reducing end alpha-L-arabinofuranosidase" evidence="8">
    <location>
        <begin position="19"/>
        <end position="703"/>
    </location>
</feature>
<dbReference type="InterPro" id="IPR055235">
    <property type="entry name" value="ASD1_cat"/>
</dbReference>
<evidence type="ECO:0000259" key="9">
    <source>
        <dbReference type="SMART" id="SM00813"/>
    </source>
</evidence>
<sequence>MVPLVALGVLLFSCTTTAQNTTGLTLEISVASGTRNKTAPYLHGLFFEDINHSGDGGLYAELIRNRAFQGSDVTIGGSSNIKGSHIVASENPLVPWGPTLTGWRAIGSARLSLDVLNPLSTALPTVMRVDIPVDATGEVGILNEGWWGMDIQPQEYTASFYIKPAQAVYSKSLTHITTSLRSNATGEIWAAEEIRVDGPTLSTLEYTQFRSTLFPAKAAPDSDNTFAVTFNASEVAGNSFFVSLVSLFPPTYKDRPNGLRKDLAEVLAEIRPKFLRFPGGNNLEGLTIQTRWQWKKNIGPLTERPGRPGDWSYYNTDGLGYLEFLEWCEDMEIEPLLSVYAGYSLDITNISPANTVPQESMQPYITEALEQLEYAMGSTETKWGALRASHGHPSPFQIRFVEIGNEDFFSSSYYWRFPLFYSALKAVYPNVTFIATQATESSPSGINTAIPAGNMWDMHHYETPQFFKDNFNYFDNWQNASGYGDGVQIFVGEYSVLSRDRPGGVDWSNGVGRFAYPTMVAAIGEAIYGLAMERNPHVVQLSSYAPLLQNFNAYQWTPNFIAFTADTKDTVRSTSYYWQKMFSWYKGTETLPVRNSEGGFDPVWWHAAIDAEETGTLAAGRVYVKLINADTTPHAITLNLDVKVSTVNGTILTNEDEYAFNYRNNATAISPKTFTLDESVIGNGGKQVTYELPGLAIVVLELK</sequence>
<evidence type="ECO:0000256" key="3">
    <source>
        <dbReference type="ARBA" id="ARBA00007186"/>
    </source>
</evidence>
<dbReference type="UniPathway" id="UPA00667"/>
<dbReference type="InParanoid" id="A0A5J5EJI9"/>
<dbReference type="Gene3D" id="2.60.40.1180">
    <property type="entry name" value="Golgi alpha-mannosidase II"/>
    <property type="match status" value="1"/>
</dbReference>
<dbReference type="Gene3D" id="3.20.20.80">
    <property type="entry name" value="Glycosidases"/>
    <property type="match status" value="1"/>
</dbReference>
<dbReference type="EMBL" id="VXIS01000242">
    <property type="protein sequence ID" value="KAA8895832.1"/>
    <property type="molecule type" value="Genomic_DNA"/>
</dbReference>
<comment type="catalytic activity">
    <reaction evidence="1">
        <text>Hydrolysis of terminal non-reducing alpha-L-arabinofuranoside residues in alpha-L-arabinosides.</text>
        <dbReference type="EC" id="3.2.1.55"/>
    </reaction>
</comment>
<dbReference type="InterPro" id="IPR051563">
    <property type="entry name" value="Glycosyl_Hydrolase_51"/>
</dbReference>
<dbReference type="AlphaFoldDB" id="A0A5J5EJI9"/>
<dbReference type="GO" id="GO:0046556">
    <property type="term" value="F:alpha-L-arabinofuranosidase activity"/>
    <property type="evidence" value="ECO:0007669"/>
    <property type="project" value="UniProtKB-EC"/>
</dbReference>
<dbReference type="InterPro" id="IPR017853">
    <property type="entry name" value="GH"/>
</dbReference>
<keyword evidence="11" id="KW-1185">Reference proteome</keyword>
<organism evidence="10 11">
    <name type="scientific">Sphaerosporella brunnea</name>
    <dbReference type="NCBI Taxonomy" id="1250544"/>
    <lineage>
        <taxon>Eukaryota</taxon>
        <taxon>Fungi</taxon>
        <taxon>Dikarya</taxon>
        <taxon>Ascomycota</taxon>
        <taxon>Pezizomycotina</taxon>
        <taxon>Pezizomycetes</taxon>
        <taxon>Pezizales</taxon>
        <taxon>Pyronemataceae</taxon>
        <taxon>Sphaerosporella</taxon>
    </lineage>
</organism>
<keyword evidence="6" id="KW-0378">Hydrolase</keyword>
<dbReference type="Pfam" id="PF06964">
    <property type="entry name" value="Alpha-L-AF_C"/>
    <property type="match status" value="1"/>
</dbReference>
<dbReference type="GO" id="GO:0046373">
    <property type="term" value="P:L-arabinose metabolic process"/>
    <property type="evidence" value="ECO:0007669"/>
    <property type="project" value="InterPro"/>
</dbReference>
<comment type="similarity">
    <text evidence="3">Belongs to the glycosyl hydrolase 51 family.</text>
</comment>
<evidence type="ECO:0000313" key="11">
    <source>
        <dbReference type="Proteomes" id="UP000326924"/>
    </source>
</evidence>
<name>A0A5J5EJI9_9PEZI</name>
<protein>
    <recommendedName>
        <fullName evidence="4">non-reducing end alpha-L-arabinofuranosidase</fullName>
        <ecNumber evidence="4">3.2.1.55</ecNumber>
    </recommendedName>
</protein>
<evidence type="ECO:0000256" key="1">
    <source>
        <dbReference type="ARBA" id="ARBA00001462"/>
    </source>
</evidence>